<sequence>MPILPRKSPPYWPLQPSSSSTAEQTAPDFLIRMDDDSFLRVLDDPNLQQVLDQKVDPIMVEASHEIEREGDVERAISLYLLHTVNQILARYLVRKRLIQDDSQFFCFTRSKEHSSVVDVLWKVKSVDVLALELKNWGAIRIDTDWDPAILPISSPEDALEAAIEQKIADGVQLGENATVLLKQLVKYHSAYDTPYVLACDWGNMMCLDMEPNGLPWNDDDVDENSFPEVLYTAGSAAGSDALTFHKMVIAAFLQAVKRLDGKIKSAMPGPFLPHVGV</sequence>
<dbReference type="EMBL" id="JARKIF010000055">
    <property type="protein sequence ID" value="KAJ7606609.1"/>
    <property type="molecule type" value="Genomic_DNA"/>
</dbReference>
<evidence type="ECO:0000313" key="4">
    <source>
        <dbReference type="Proteomes" id="UP001221142"/>
    </source>
</evidence>
<comment type="caution">
    <text evidence="2">The sequence shown here is derived from an EMBL/GenBank/DDBJ whole genome shotgun (WGS) entry which is preliminary data.</text>
</comment>
<evidence type="ECO:0000256" key="1">
    <source>
        <dbReference type="SAM" id="MobiDB-lite"/>
    </source>
</evidence>
<evidence type="ECO:0000313" key="3">
    <source>
        <dbReference type="EMBL" id="KAJ7620930.1"/>
    </source>
</evidence>
<organism evidence="2 4">
    <name type="scientific">Roridomyces roridus</name>
    <dbReference type="NCBI Taxonomy" id="1738132"/>
    <lineage>
        <taxon>Eukaryota</taxon>
        <taxon>Fungi</taxon>
        <taxon>Dikarya</taxon>
        <taxon>Basidiomycota</taxon>
        <taxon>Agaricomycotina</taxon>
        <taxon>Agaricomycetes</taxon>
        <taxon>Agaricomycetidae</taxon>
        <taxon>Agaricales</taxon>
        <taxon>Marasmiineae</taxon>
        <taxon>Mycenaceae</taxon>
        <taxon>Roridomyces</taxon>
    </lineage>
</organism>
<gene>
    <name evidence="3" type="ORF">FB45DRAFT_1032204</name>
    <name evidence="2" type="ORF">FB45DRAFT_1040864</name>
</gene>
<protein>
    <submittedName>
        <fullName evidence="2">Uncharacterized protein</fullName>
    </submittedName>
</protein>
<feature type="region of interest" description="Disordered" evidence="1">
    <location>
        <begin position="1"/>
        <end position="22"/>
    </location>
</feature>
<evidence type="ECO:0000313" key="2">
    <source>
        <dbReference type="EMBL" id="KAJ7606609.1"/>
    </source>
</evidence>
<keyword evidence="4" id="KW-1185">Reference proteome</keyword>
<reference evidence="2" key="1">
    <citation type="submission" date="2023-03" db="EMBL/GenBank/DDBJ databases">
        <title>Massive genome expansion in bonnet fungi (Mycena s.s.) driven by repeated elements and novel gene families across ecological guilds.</title>
        <authorList>
            <consortium name="Lawrence Berkeley National Laboratory"/>
            <person name="Harder C.B."/>
            <person name="Miyauchi S."/>
            <person name="Viragh M."/>
            <person name="Kuo A."/>
            <person name="Thoen E."/>
            <person name="Andreopoulos B."/>
            <person name="Lu D."/>
            <person name="Skrede I."/>
            <person name="Drula E."/>
            <person name="Henrissat B."/>
            <person name="Morin E."/>
            <person name="Kohler A."/>
            <person name="Barry K."/>
            <person name="LaButti K."/>
            <person name="Morin E."/>
            <person name="Salamov A."/>
            <person name="Lipzen A."/>
            <person name="Mereny Z."/>
            <person name="Hegedus B."/>
            <person name="Baldrian P."/>
            <person name="Stursova M."/>
            <person name="Weitz H."/>
            <person name="Taylor A."/>
            <person name="Grigoriev I.V."/>
            <person name="Nagy L.G."/>
            <person name="Martin F."/>
            <person name="Kauserud H."/>
        </authorList>
    </citation>
    <scope>NUCLEOTIDE SEQUENCE</scope>
    <source>
        <strain evidence="2">9284</strain>
    </source>
</reference>
<dbReference type="EMBL" id="JARKIF010000016">
    <property type="protein sequence ID" value="KAJ7620930.1"/>
    <property type="molecule type" value="Genomic_DNA"/>
</dbReference>
<dbReference type="AlphaFoldDB" id="A0AAD7B0Q0"/>
<proteinExistence type="predicted"/>
<dbReference type="Proteomes" id="UP001221142">
    <property type="component" value="Unassembled WGS sequence"/>
</dbReference>
<name>A0AAD7B0Q0_9AGAR</name>
<accession>A0AAD7B0Q0</accession>